<sequence length="385" mass="41096">MEKKTLVYVGSGVCVVVLVVIGIVLGVTLTSSDDDDNKSQLEIDTLSSINENTTFPEGSFRMQENQIQSWDDEESRKPMSISREELQQVGIRTDDTSFIAESGRLTFLYIRIPNPPADGTRSKRAVGTLANDIGSIGIKMGDSDFVTVIPLNIAGTNSGLRQVGKLSDSTVYELEARMPELSDCSSSISACFVTAWQPVSLSADGKYGAMAGFSNPMPVSCGTQCPGDGTSNECSAGCSSCDGSQMVSGADTPVTKRFNMGTNNGTFKFYYQTYSVRDRITVRHDDGVIFDTGCVGQTATPEVSFSPAAKGNEIVVSVEPNCQGTTGTAWDFKVFCPEICTNETEGQIIISSGARLIKEGDSVYINANGDMPAVKGTYCGTTPIK</sequence>
<accession>A0A7R9GHG9</accession>
<keyword evidence="3" id="KW-1185">Reference proteome</keyword>
<dbReference type="EMBL" id="CAJPEX010004236">
    <property type="protein sequence ID" value="CAG0922882.1"/>
    <property type="molecule type" value="Genomic_DNA"/>
</dbReference>
<dbReference type="OrthoDB" id="10066250at2759"/>
<keyword evidence="1" id="KW-0812">Transmembrane</keyword>
<protein>
    <submittedName>
        <fullName evidence="2">Uncharacterized protein</fullName>
    </submittedName>
</protein>
<gene>
    <name evidence="2" type="ORF">NMOB1V02_LOCUS10351</name>
</gene>
<organism evidence="2">
    <name type="scientific">Notodromas monacha</name>
    <dbReference type="NCBI Taxonomy" id="399045"/>
    <lineage>
        <taxon>Eukaryota</taxon>
        <taxon>Metazoa</taxon>
        <taxon>Ecdysozoa</taxon>
        <taxon>Arthropoda</taxon>
        <taxon>Crustacea</taxon>
        <taxon>Oligostraca</taxon>
        <taxon>Ostracoda</taxon>
        <taxon>Podocopa</taxon>
        <taxon>Podocopida</taxon>
        <taxon>Cypridocopina</taxon>
        <taxon>Cypridoidea</taxon>
        <taxon>Cyprididae</taxon>
        <taxon>Notodromas</taxon>
    </lineage>
</organism>
<proteinExistence type="predicted"/>
<dbReference type="Proteomes" id="UP000678499">
    <property type="component" value="Unassembled WGS sequence"/>
</dbReference>
<name>A0A7R9GHG9_9CRUS</name>
<evidence type="ECO:0000313" key="3">
    <source>
        <dbReference type="Proteomes" id="UP000678499"/>
    </source>
</evidence>
<dbReference type="AlphaFoldDB" id="A0A7R9GHG9"/>
<keyword evidence="1" id="KW-1133">Transmembrane helix</keyword>
<dbReference type="EMBL" id="OA886273">
    <property type="protein sequence ID" value="CAD7282730.1"/>
    <property type="molecule type" value="Genomic_DNA"/>
</dbReference>
<evidence type="ECO:0000256" key="1">
    <source>
        <dbReference type="SAM" id="Phobius"/>
    </source>
</evidence>
<keyword evidence="1" id="KW-0472">Membrane</keyword>
<reference evidence="2" key="1">
    <citation type="submission" date="2020-11" db="EMBL/GenBank/DDBJ databases">
        <authorList>
            <person name="Tran Van P."/>
        </authorList>
    </citation>
    <scope>NUCLEOTIDE SEQUENCE</scope>
</reference>
<evidence type="ECO:0000313" key="2">
    <source>
        <dbReference type="EMBL" id="CAD7282730.1"/>
    </source>
</evidence>
<feature type="transmembrane region" description="Helical" evidence="1">
    <location>
        <begin position="7"/>
        <end position="29"/>
    </location>
</feature>